<reference evidence="2 3" key="1">
    <citation type="journal article" date="2018" name="Nat. Ecol. Evol.">
        <title>Shark genomes provide insights into elasmobranch evolution and the origin of vertebrates.</title>
        <authorList>
            <person name="Hara Y"/>
            <person name="Yamaguchi K"/>
            <person name="Onimaru K"/>
            <person name="Kadota M"/>
            <person name="Koyanagi M"/>
            <person name="Keeley SD"/>
            <person name="Tatsumi K"/>
            <person name="Tanaka K"/>
            <person name="Motone F"/>
            <person name="Kageyama Y"/>
            <person name="Nozu R"/>
            <person name="Adachi N"/>
            <person name="Nishimura O"/>
            <person name="Nakagawa R"/>
            <person name="Tanegashima C"/>
            <person name="Kiyatake I"/>
            <person name="Matsumoto R"/>
            <person name="Murakumo K"/>
            <person name="Nishida K"/>
            <person name="Terakita A"/>
            <person name="Kuratani S"/>
            <person name="Sato K"/>
            <person name="Hyodo S Kuraku.S."/>
        </authorList>
    </citation>
    <scope>NUCLEOTIDE SEQUENCE [LARGE SCALE GENOMIC DNA]</scope>
</reference>
<protein>
    <submittedName>
        <fullName evidence="2">Uncharacterized protein</fullName>
    </submittedName>
</protein>
<evidence type="ECO:0000313" key="2">
    <source>
        <dbReference type="EMBL" id="GCC17025.1"/>
    </source>
</evidence>
<name>A0A401RFW9_CHIPU</name>
<comment type="caution">
    <text evidence="2">The sequence shown here is derived from an EMBL/GenBank/DDBJ whole genome shotgun (WGS) entry which is preliminary data.</text>
</comment>
<feature type="compositionally biased region" description="Basic and acidic residues" evidence="1">
    <location>
        <begin position="123"/>
        <end position="146"/>
    </location>
</feature>
<dbReference type="AlphaFoldDB" id="A0A401RFW9"/>
<dbReference type="Proteomes" id="UP000287033">
    <property type="component" value="Unassembled WGS sequence"/>
</dbReference>
<gene>
    <name evidence="2" type="ORF">chiPu_0017424</name>
</gene>
<dbReference type="EMBL" id="BEZZ01001283">
    <property type="protein sequence ID" value="GCC17025.1"/>
    <property type="molecule type" value="Genomic_DNA"/>
</dbReference>
<feature type="region of interest" description="Disordered" evidence="1">
    <location>
        <begin position="87"/>
        <end position="107"/>
    </location>
</feature>
<feature type="region of interest" description="Disordered" evidence="1">
    <location>
        <begin position="123"/>
        <end position="150"/>
    </location>
</feature>
<keyword evidence="3" id="KW-1185">Reference proteome</keyword>
<accession>A0A401RFW9</accession>
<sequence length="195" mass="21794">MLGPGPLSASNHWIAHWILDHARARPTLSLGSLDRSLDFGSCSGQARSQPRITGILTGFWIMLGPGPLSASDHWIAHWILDHARAGPTHSLQSPDTSSDPSPDPRVCSSRVYHECLNEAKDFKGKEDKKEKAKAERKEKRERKAEQKLTSSAAQTQCCHSAINAVFDMCFILIKELNKWSTWSQSTTHPVDPFYF</sequence>
<proteinExistence type="predicted"/>
<organism evidence="2 3">
    <name type="scientific">Chiloscyllium punctatum</name>
    <name type="common">Brownbanded bambooshark</name>
    <name type="synonym">Hemiscyllium punctatum</name>
    <dbReference type="NCBI Taxonomy" id="137246"/>
    <lineage>
        <taxon>Eukaryota</taxon>
        <taxon>Metazoa</taxon>
        <taxon>Chordata</taxon>
        <taxon>Craniata</taxon>
        <taxon>Vertebrata</taxon>
        <taxon>Chondrichthyes</taxon>
        <taxon>Elasmobranchii</taxon>
        <taxon>Galeomorphii</taxon>
        <taxon>Galeoidea</taxon>
        <taxon>Orectolobiformes</taxon>
        <taxon>Hemiscylliidae</taxon>
        <taxon>Chiloscyllium</taxon>
    </lineage>
</organism>
<evidence type="ECO:0000256" key="1">
    <source>
        <dbReference type="SAM" id="MobiDB-lite"/>
    </source>
</evidence>
<evidence type="ECO:0000313" key="3">
    <source>
        <dbReference type="Proteomes" id="UP000287033"/>
    </source>
</evidence>